<comment type="similarity">
    <text evidence="2">Belongs to the TPP enzyme family.</text>
</comment>
<dbReference type="Gene3D" id="3.40.50.970">
    <property type="match status" value="2"/>
</dbReference>
<dbReference type="AlphaFoldDB" id="A0A1M5ENI0"/>
<evidence type="ECO:0000259" key="4">
    <source>
        <dbReference type="Pfam" id="PF02775"/>
    </source>
</evidence>
<keyword evidence="3" id="KW-0786">Thiamine pyrophosphate</keyword>
<dbReference type="GO" id="GO:0050660">
    <property type="term" value="F:flavin adenine dinucleotide binding"/>
    <property type="evidence" value="ECO:0007669"/>
    <property type="project" value="TreeGrafter"/>
</dbReference>
<name>A0A1M5ENI0_9FLAO</name>
<evidence type="ECO:0000313" key="6">
    <source>
        <dbReference type="Proteomes" id="UP000184518"/>
    </source>
</evidence>
<dbReference type="GO" id="GO:0009099">
    <property type="term" value="P:L-valine biosynthetic process"/>
    <property type="evidence" value="ECO:0007669"/>
    <property type="project" value="TreeGrafter"/>
</dbReference>
<dbReference type="STRING" id="1416778.SAMN05443633_1072"/>
<protein>
    <submittedName>
        <fullName evidence="5">Acetolactate synthase-1/2/3 large subunit</fullName>
    </submittedName>
</protein>
<dbReference type="EMBL" id="FQUT01000007">
    <property type="protein sequence ID" value="SHF80704.1"/>
    <property type="molecule type" value="Genomic_DNA"/>
</dbReference>
<dbReference type="Pfam" id="PF02775">
    <property type="entry name" value="TPP_enzyme_C"/>
    <property type="match status" value="1"/>
</dbReference>
<dbReference type="OrthoDB" id="2254214at2"/>
<dbReference type="InterPro" id="IPR029061">
    <property type="entry name" value="THDP-binding"/>
</dbReference>
<dbReference type="InterPro" id="IPR000399">
    <property type="entry name" value="TPP-bd_CS"/>
</dbReference>
<dbReference type="Proteomes" id="UP000184518">
    <property type="component" value="Unassembled WGS sequence"/>
</dbReference>
<reference evidence="6" key="1">
    <citation type="submission" date="2016-11" db="EMBL/GenBank/DDBJ databases">
        <authorList>
            <person name="Varghese N."/>
            <person name="Submissions S."/>
        </authorList>
    </citation>
    <scope>NUCLEOTIDE SEQUENCE [LARGE SCALE GENOMIC DNA]</scope>
    <source>
        <strain evidence="6">DSM 27619</strain>
    </source>
</reference>
<dbReference type="SUPFAM" id="SSF52467">
    <property type="entry name" value="DHS-like NAD/FAD-binding domain"/>
    <property type="match status" value="1"/>
</dbReference>
<dbReference type="InterPro" id="IPR045229">
    <property type="entry name" value="TPP_enz"/>
</dbReference>
<dbReference type="GO" id="GO:0005948">
    <property type="term" value="C:acetolactate synthase complex"/>
    <property type="evidence" value="ECO:0007669"/>
    <property type="project" value="TreeGrafter"/>
</dbReference>
<comment type="cofactor">
    <cofactor evidence="1">
        <name>thiamine diphosphate</name>
        <dbReference type="ChEBI" id="CHEBI:58937"/>
    </cofactor>
</comment>
<dbReference type="InterPro" id="IPR011766">
    <property type="entry name" value="TPP_enzyme_TPP-bd"/>
</dbReference>
<dbReference type="GO" id="GO:0009097">
    <property type="term" value="P:isoleucine biosynthetic process"/>
    <property type="evidence" value="ECO:0007669"/>
    <property type="project" value="TreeGrafter"/>
</dbReference>
<dbReference type="SUPFAM" id="SSF52518">
    <property type="entry name" value="Thiamin diphosphate-binding fold (THDP-binding)"/>
    <property type="match status" value="2"/>
</dbReference>
<evidence type="ECO:0000256" key="3">
    <source>
        <dbReference type="ARBA" id="ARBA00023052"/>
    </source>
</evidence>
<proteinExistence type="inferred from homology"/>
<organism evidence="5 6">
    <name type="scientific">Chryseobacterium arachidis</name>
    <dbReference type="NCBI Taxonomy" id="1416778"/>
    <lineage>
        <taxon>Bacteria</taxon>
        <taxon>Pseudomonadati</taxon>
        <taxon>Bacteroidota</taxon>
        <taxon>Flavobacteriia</taxon>
        <taxon>Flavobacteriales</taxon>
        <taxon>Weeksellaceae</taxon>
        <taxon>Chryseobacterium group</taxon>
        <taxon>Chryseobacterium</taxon>
    </lineage>
</organism>
<dbReference type="Gene3D" id="3.40.50.1220">
    <property type="entry name" value="TPP-binding domain"/>
    <property type="match status" value="1"/>
</dbReference>
<dbReference type="GO" id="GO:0003984">
    <property type="term" value="F:acetolactate synthase activity"/>
    <property type="evidence" value="ECO:0007669"/>
    <property type="project" value="TreeGrafter"/>
</dbReference>
<evidence type="ECO:0000313" key="5">
    <source>
        <dbReference type="EMBL" id="SHF80704.1"/>
    </source>
</evidence>
<dbReference type="PANTHER" id="PTHR18968:SF13">
    <property type="entry name" value="ACETOLACTATE SYNTHASE CATALYTIC SUBUNIT, MITOCHONDRIAL"/>
    <property type="match status" value="1"/>
</dbReference>
<keyword evidence="6" id="KW-1185">Reference proteome</keyword>
<evidence type="ECO:0000256" key="2">
    <source>
        <dbReference type="ARBA" id="ARBA00007812"/>
    </source>
</evidence>
<dbReference type="PROSITE" id="PS00187">
    <property type="entry name" value="TPP_ENZYMES"/>
    <property type="match status" value="1"/>
</dbReference>
<gene>
    <name evidence="5" type="ORF">SAMN05443633_1072</name>
</gene>
<feature type="domain" description="Thiamine pyrophosphate enzyme TPP-binding" evidence="4">
    <location>
        <begin position="440"/>
        <end position="556"/>
    </location>
</feature>
<dbReference type="InterPro" id="IPR029035">
    <property type="entry name" value="DHS-like_NAD/FAD-binding_dom"/>
</dbReference>
<sequence length="585" mass="65415">MEATKEYRKEKDTLTTEEHPLLLMLKDLDITFYSGVTGGGVIHFLKYIPQYDKESEHDFSFLSIAEYTAGFIPLGHFLASGKVSAAIATTGAASKLIACGMSDAKLHNIPSIYIIPETDSDYLAPGALQDSSVFGNNIVPQIQAELPESTFILNESFSFADHIKKIHRFIKEGKPMAFILTKHSEKLHYDNVLKLSDLQDDNEGEKLSLQEETLSFIAKFKKAVHHKRLVIIVGEELIHCSEAKKMTTLLSEGLQAETIYSMNGANSVSRKNEYGFGHIGFGGNDLATDVFESITKEDCVLLLGLCADEYTTNFKEIEAEDVFYISYAKNIYGLIDNEMSHFINGNLHKIQGDLDYILNELVEDIQREEYSNIPAEKAPQNLNKTAFNVSRKGYVDMVDLYTKLDYLWPENSFAVKDVCMVYKDHQYVISRPNDNIDFISLYRGSAMGGAFGVAVGAKIAAPEKNVYCFTGDGCFRLFAGNMAEAADLGIVVFLLNNRTLGIVSQGLQKVLPDMDEEAYHSYLKSIDYCAVANSFGWKSFKLLSDLSNLKYIFEQINPGMRQSVLIELDVDPDQNLGNNPRLKNL</sequence>
<dbReference type="CDD" id="cd00568">
    <property type="entry name" value="TPP_enzymes"/>
    <property type="match status" value="1"/>
</dbReference>
<dbReference type="PANTHER" id="PTHR18968">
    <property type="entry name" value="THIAMINE PYROPHOSPHATE ENZYMES"/>
    <property type="match status" value="1"/>
</dbReference>
<dbReference type="RefSeq" id="WP_072958642.1">
    <property type="nucleotide sequence ID" value="NZ_FQUT01000007.1"/>
</dbReference>
<dbReference type="GO" id="GO:0000287">
    <property type="term" value="F:magnesium ion binding"/>
    <property type="evidence" value="ECO:0007669"/>
    <property type="project" value="InterPro"/>
</dbReference>
<accession>A0A1M5ENI0</accession>
<dbReference type="GO" id="GO:0030976">
    <property type="term" value="F:thiamine pyrophosphate binding"/>
    <property type="evidence" value="ECO:0007669"/>
    <property type="project" value="InterPro"/>
</dbReference>
<evidence type="ECO:0000256" key="1">
    <source>
        <dbReference type="ARBA" id="ARBA00001964"/>
    </source>
</evidence>